<dbReference type="Proteomes" id="UP000316495">
    <property type="component" value="Unassembled WGS sequence"/>
</dbReference>
<protein>
    <submittedName>
        <fullName evidence="1">Uncharacterized protein</fullName>
    </submittedName>
</protein>
<organism evidence="1 2">
    <name type="scientific">Candidatus Berkelbacteria bacterium Athens1014_28</name>
    <dbReference type="NCBI Taxonomy" id="2017145"/>
    <lineage>
        <taxon>Bacteria</taxon>
        <taxon>Candidatus Berkelbacteria</taxon>
    </lineage>
</organism>
<dbReference type="EMBL" id="VMGN01000009">
    <property type="protein sequence ID" value="TSC94604.1"/>
    <property type="molecule type" value="Genomic_DNA"/>
</dbReference>
<comment type="caution">
    <text evidence="1">The sequence shown here is derived from an EMBL/GenBank/DDBJ whole genome shotgun (WGS) entry which is preliminary data.</text>
</comment>
<accession>A0A554LP99</accession>
<evidence type="ECO:0000313" key="1">
    <source>
        <dbReference type="EMBL" id="TSC94604.1"/>
    </source>
</evidence>
<gene>
    <name evidence="1" type="ORF">Athens101428_234</name>
</gene>
<reference evidence="1 2" key="1">
    <citation type="submission" date="2017-07" db="EMBL/GenBank/DDBJ databases">
        <title>Mechanisms for carbon and nitrogen cycling indicate functional differentiation within the Candidate Phyla Radiation.</title>
        <authorList>
            <person name="Danczak R.E."/>
            <person name="Johnston M.D."/>
            <person name="Kenah C."/>
            <person name="Slattery M."/>
            <person name="Wrighton K.C."/>
            <person name="Wilkins M.J."/>
        </authorList>
    </citation>
    <scope>NUCLEOTIDE SEQUENCE [LARGE SCALE GENOMIC DNA]</scope>
    <source>
        <strain evidence="1">Athens1014_28</strain>
    </source>
</reference>
<evidence type="ECO:0000313" key="2">
    <source>
        <dbReference type="Proteomes" id="UP000316495"/>
    </source>
</evidence>
<name>A0A554LP99_9BACT</name>
<proteinExistence type="predicted"/>
<sequence>MMSEFPTPEIGEQQNPILPKFWDVFLKHQRLKAGIEFELGSFVQKMVINGTESYTLYDDGGYPIDRGNLDRVNANFSLDTSGIVGFFTGEPWLLVHTHPTVLNEGEDHVTNIVDLPSDADLSDVDLHTMIVWGAEKFGFFATVIERPETPEGTEAYRHRKKIQISS</sequence>
<dbReference type="AlphaFoldDB" id="A0A554LP99"/>